<sequence>MICSLSIGRGSRITACGCLSFWFSSLFVHVCHVHCNLVFEGCVNPDEIAYLKKMGPLICDDVCVVGLTRWAVAALA</sequence>
<accession>A0A8T0J1P8</accession>
<protein>
    <recommendedName>
        <fullName evidence="4">Secreted protein</fullName>
    </recommendedName>
</protein>
<proteinExistence type="predicted"/>
<dbReference type="EMBL" id="CM026421">
    <property type="protein sequence ID" value="KAG0589477.1"/>
    <property type="molecule type" value="Genomic_DNA"/>
</dbReference>
<keyword evidence="1" id="KW-0732">Signal</keyword>
<evidence type="ECO:0000313" key="3">
    <source>
        <dbReference type="Proteomes" id="UP000822688"/>
    </source>
</evidence>
<feature type="chain" id="PRO_5035765158" description="Secreted protein" evidence="1">
    <location>
        <begin position="36"/>
        <end position="76"/>
    </location>
</feature>
<keyword evidence="3" id="KW-1185">Reference proteome</keyword>
<evidence type="ECO:0008006" key="4">
    <source>
        <dbReference type="Google" id="ProtNLM"/>
    </source>
</evidence>
<dbReference type="Proteomes" id="UP000822688">
    <property type="component" value="Chromosome 1"/>
</dbReference>
<comment type="caution">
    <text evidence="2">The sequence shown here is derived from an EMBL/GenBank/DDBJ whole genome shotgun (WGS) entry which is preliminary data.</text>
</comment>
<gene>
    <name evidence="2" type="ORF">KC19_1G023000</name>
</gene>
<evidence type="ECO:0000313" key="2">
    <source>
        <dbReference type="EMBL" id="KAG0589477.1"/>
    </source>
</evidence>
<name>A0A8T0J1P8_CERPU</name>
<dbReference type="AlphaFoldDB" id="A0A8T0J1P8"/>
<evidence type="ECO:0000256" key="1">
    <source>
        <dbReference type="SAM" id="SignalP"/>
    </source>
</evidence>
<organism evidence="2 3">
    <name type="scientific">Ceratodon purpureus</name>
    <name type="common">Fire moss</name>
    <name type="synonym">Dicranum purpureum</name>
    <dbReference type="NCBI Taxonomy" id="3225"/>
    <lineage>
        <taxon>Eukaryota</taxon>
        <taxon>Viridiplantae</taxon>
        <taxon>Streptophyta</taxon>
        <taxon>Embryophyta</taxon>
        <taxon>Bryophyta</taxon>
        <taxon>Bryophytina</taxon>
        <taxon>Bryopsida</taxon>
        <taxon>Dicranidae</taxon>
        <taxon>Pseudoditrichales</taxon>
        <taxon>Ditrichaceae</taxon>
        <taxon>Ceratodon</taxon>
    </lineage>
</organism>
<reference evidence="2" key="1">
    <citation type="submission" date="2020-06" db="EMBL/GenBank/DDBJ databases">
        <title>WGS assembly of Ceratodon purpureus strain R40.</title>
        <authorList>
            <person name="Carey S.B."/>
            <person name="Jenkins J."/>
            <person name="Shu S."/>
            <person name="Lovell J.T."/>
            <person name="Sreedasyam A."/>
            <person name="Maumus F."/>
            <person name="Tiley G.P."/>
            <person name="Fernandez-Pozo N."/>
            <person name="Barry K."/>
            <person name="Chen C."/>
            <person name="Wang M."/>
            <person name="Lipzen A."/>
            <person name="Daum C."/>
            <person name="Saski C.A."/>
            <person name="Payton A.C."/>
            <person name="Mcbreen J.C."/>
            <person name="Conrad R.E."/>
            <person name="Kollar L.M."/>
            <person name="Olsson S."/>
            <person name="Huttunen S."/>
            <person name="Landis J.B."/>
            <person name="Wickett N.J."/>
            <person name="Johnson M.G."/>
            <person name="Rensing S.A."/>
            <person name="Grimwood J."/>
            <person name="Schmutz J."/>
            <person name="Mcdaniel S.F."/>
        </authorList>
    </citation>
    <scope>NUCLEOTIDE SEQUENCE</scope>
    <source>
        <strain evidence="2">R40</strain>
    </source>
</reference>
<feature type="signal peptide" evidence="1">
    <location>
        <begin position="1"/>
        <end position="35"/>
    </location>
</feature>